<evidence type="ECO:0000256" key="6">
    <source>
        <dbReference type="ARBA" id="ARBA00023136"/>
    </source>
</evidence>
<feature type="transmembrane region" description="Helical" evidence="12">
    <location>
        <begin position="120"/>
        <end position="141"/>
    </location>
</feature>
<keyword evidence="9" id="KW-0325">Glycoprotein</keyword>
<reference evidence="14" key="3">
    <citation type="submission" date="2025-09" db="UniProtKB">
        <authorList>
            <consortium name="Ensembl"/>
        </authorList>
    </citation>
    <scope>IDENTIFICATION</scope>
</reference>
<dbReference type="PANTHER" id="PTHR24243">
    <property type="entry name" value="G-PROTEIN COUPLED RECEPTOR"/>
    <property type="match status" value="1"/>
</dbReference>
<dbReference type="Pfam" id="PF00001">
    <property type="entry name" value="7tm_1"/>
    <property type="match status" value="1"/>
</dbReference>
<dbReference type="Ensembl" id="ENSSFOT00015018248.2">
    <property type="protein sequence ID" value="ENSSFOP00015018041.2"/>
    <property type="gene ID" value="ENSSFOG00015011499.2"/>
</dbReference>
<keyword evidence="5 11" id="KW-0297">G-protein coupled receptor</keyword>
<protein>
    <recommendedName>
        <fullName evidence="13">G-protein coupled receptors family 1 profile domain-containing protein</fullName>
    </recommendedName>
</protein>
<proteinExistence type="inferred from homology"/>
<feature type="transmembrane region" description="Helical" evidence="12">
    <location>
        <begin position="44"/>
        <end position="70"/>
    </location>
</feature>
<feature type="transmembrane region" description="Helical" evidence="12">
    <location>
        <begin position="82"/>
        <end position="100"/>
    </location>
</feature>
<gene>
    <name evidence="14" type="primary">LOC108925309</name>
</gene>
<dbReference type="InterPro" id="IPR017452">
    <property type="entry name" value="GPCR_Rhodpsn_7TM"/>
</dbReference>
<organism evidence="14 15">
    <name type="scientific">Scleropages formosus</name>
    <name type="common">Asian bonytongue</name>
    <name type="synonym">Osteoglossum formosum</name>
    <dbReference type="NCBI Taxonomy" id="113540"/>
    <lineage>
        <taxon>Eukaryota</taxon>
        <taxon>Metazoa</taxon>
        <taxon>Chordata</taxon>
        <taxon>Craniata</taxon>
        <taxon>Vertebrata</taxon>
        <taxon>Euteleostomi</taxon>
        <taxon>Actinopterygii</taxon>
        <taxon>Neopterygii</taxon>
        <taxon>Teleostei</taxon>
        <taxon>Osteoglossocephala</taxon>
        <taxon>Osteoglossomorpha</taxon>
        <taxon>Osteoglossiformes</taxon>
        <taxon>Osteoglossidae</taxon>
        <taxon>Scleropages</taxon>
    </lineage>
</organism>
<feature type="transmembrane region" description="Helical" evidence="12">
    <location>
        <begin position="162"/>
        <end position="185"/>
    </location>
</feature>
<feature type="transmembrane region" description="Helical" evidence="12">
    <location>
        <begin position="205"/>
        <end position="229"/>
    </location>
</feature>
<comment type="similarity">
    <text evidence="11">Belongs to the G-protein coupled receptor 1 family.</text>
</comment>
<dbReference type="InterPro" id="IPR003905">
    <property type="entry name" value="GHS-R/MTLR"/>
</dbReference>
<evidence type="ECO:0000256" key="7">
    <source>
        <dbReference type="ARBA" id="ARBA00023157"/>
    </source>
</evidence>
<comment type="subcellular location">
    <subcellularLocation>
        <location evidence="1">Cell membrane</location>
        <topology evidence="1">Multi-pass membrane protein</topology>
    </subcellularLocation>
</comment>
<dbReference type="Proteomes" id="UP000694397">
    <property type="component" value="Chromosome 13"/>
</dbReference>
<keyword evidence="7" id="KW-1015">Disulfide bond</keyword>
<feature type="domain" description="G-protein coupled receptors family 1 profile" evidence="13">
    <location>
        <begin position="62"/>
        <end position="319"/>
    </location>
</feature>
<dbReference type="InterPro" id="IPR000276">
    <property type="entry name" value="GPCR_Rhodpsn"/>
</dbReference>
<dbReference type="PRINTS" id="PR00237">
    <property type="entry name" value="GPCRRHODOPSN"/>
</dbReference>
<dbReference type="PRINTS" id="PR01417">
    <property type="entry name" value="GHSRECEPTOR"/>
</dbReference>
<accession>A0A8C9RPV6</accession>
<evidence type="ECO:0000256" key="1">
    <source>
        <dbReference type="ARBA" id="ARBA00004651"/>
    </source>
</evidence>
<keyword evidence="6 12" id="KW-0472">Membrane</keyword>
<feature type="transmembrane region" description="Helical" evidence="12">
    <location>
        <begin position="302"/>
        <end position="322"/>
    </location>
</feature>
<evidence type="ECO:0000256" key="2">
    <source>
        <dbReference type="ARBA" id="ARBA00022475"/>
    </source>
</evidence>
<evidence type="ECO:0000256" key="10">
    <source>
        <dbReference type="ARBA" id="ARBA00023224"/>
    </source>
</evidence>
<keyword evidence="4 12" id="KW-1133">Transmembrane helix</keyword>
<dbReference type="PANTHER" id="PTHR24243:SF227">
    <property type="entry name" value="MOTILIN RECEPTOR"/>
    <property type="match status" value="1"/>
</dbReference>
<evidence type="ECO:0000256" key="11">
    <source>
        <dbReference type="RuleBase" id="RU000688"/>
    </source>
</evidence>
<name>A0A8C9RPV6_SCLFO</name>
<dbReference type="AlphaFoldDB" id="A0A8C9RPV6"/>
<dbReference type="SUPFAM" id="SSF81321">
    <property type="entry name" value="Family A G protein-coupled receptor-like"/>
    <property type="match status" value="1"/>
</dbReference>
<evidence type="ECO:0000313" key="15">
    <source>
        <dbReference type="Proteomes" id="UP000694397"/>
    </source>
</evidence>
<evidence type="ECO:0000256" key="5">
    <source>
        <dbReference type="ARBA" id="ARBA00023040"/>
    </source>
</evidence>
<keyword evidence="15" id="KW-1185">Reference proteome</keyword>
<evidence type="ECO:0000256" key="4">
    <source>
        <dbReference type="ARBA" id="ARBA00022989"/>
    </source>
</evidence>
<dbReference type="PROSITE" id="PS50262">
    <property type="entry name" value="G_PROTEIN_RECEP_F1_2"/>
    <property type="match status" value="1"/>
</dbReference>
<dbReference type="PROSITE" id="PS00237">
    <property type="entry name" value="G_PROTEIN_RECEP_F1_1"/>
    <property type="match status" value="1"/>
</dbReference>
<keyword evidence="3 11" id="KW-0812">Transmembrane</keyword>
<dbReference type="GO" id="GO:0004930">
    <property type="term" value="F:G protein-coupled receptor activity"/>
    <property type="evidence" value="ECO:0007669"/>
    <property type="project" value="UniProtKB-KW"/>
</dbReference>
<evidence type="ECO:0000313" key="14">
    <source>
        <dbReference type="Ensembl" id="ENSSFOP00015018041.2"/>
    </source>
</evidence>
<dbReference type="OrthoDB" id="10011262at2759"/>
<keyword evidence="2" id="KW-1003">Cell membrane</keyword>
<evidence type="ECO:0000256" key="3">
    <source>
        <dbReference type="ARBA" id="ARBA00022692"/>
    </source>
</evidence>
<evidence type="ECO:0000256" key="8">
    <source>
        <dbReference type="ARBA" id="ARBA00023170"/>
    </source>
</evidence>
<dbReference type="Gene3D" id="1.20.1070.10">
    <property type="entry name" value="Rhodopsin 7-helix transmembrane proteins"/>
    <property type="match status" value="1"/>
</dbReference>
<feature type="transmembrane region" description="Helical" evidence="12">
    <location>
        <begin position="250"/>
        <end position="269"/>
    </location>
</feature>
<dbReference type="GeneTree" id="ENSGT01120000271823"/>
<evidence type="ECO:0000256" key="12">
    <source>
        <dbReference type="SAM" id="Phobius"/>
    </source>
</evidence>
<reference evidence="14" key="2">
    <citation type="submission" date="2025-08" db="UniProtKB">
        <authorList>
            <consortium name="Ensembl"/>
        </authorList>
    </citation>
    <scope>IDENTIFICATION</scope>
</reference>
<evidence type="ECO:0000256" key="9">
    <source>
        <dbReference type="ARBA" id="ARBA00023180"/>
    </source>
</evidence>
<dbReference type="GO" id="GO:0005886">
    <property type="term" value="C:plasma membrane"/>
    <property type="evidence" value="ECO:0007669"/>
    <property type="project" value="UniProtKB-SubCell"/>
</dbReference>
<sequence>MEGKLGSNLTGTVLCTFSPLSENGTNGTVMPDTSRPLSVFGMHILAPVTAVCMLLFFLGVGGNMGTLLVFGHFQELRTTTNLYLSSMAFSDILIFTGLPLDLYRLWRFRPFPFGDFLCRFQFYLSELCTYATVLHITALSMERYLAICFPLHARRLVTKTRVQLVIATLWGVAGSTAGPVFFLFHVEGRECQPTEVGLRSGLLQAMTWVSTLYFFLPLACLCLLYGLICRKLGRTRPSPYSRIRHRHHRQTIKLLVVVVVTFALCWLPFHIGRILFSSAAWEQQTGGGNGEALFVASQNFNLAAMLLFYLSASINPVLYNLLSARYRQALRNLLQRCYSIRGSPNDQRSSLATSLPITDLHTSVRHTRPTCQNIEKASTLHTV</sequence>
<evidence type="ECO:0000259" key="13">
    <source>
        <dbReference type="PROSITE" id="PS50262"/>
    </source>
</evidence>
<keyword evidence="10 11" id="KW-0807">Transducer</keyword>
<reference evidence="14 15" key="1">
    <citation type="submission" date="2019-04" db="EMBL/GenBank/DDBJ databases">
        <authorList>
            <consortium name="Wellcome Sanger Institute Data Sharing"/>
        </authorList>
    </citation>
    <scope>NUCLEOTIDE SEQUENCE [LARGE SCALE GENOMIC DNA]</scope>
</reference>
<keyword evidence="8 11" id="KW-0675">Receptor</keyword>